<reference evidence="9 10" key="1">
    <citation type="submission" date="2021-05" db="EMBL/GenBank/DDBJ databases">
        <title>Comparative genomic studies on the polysaccharide-degrading batcterial strains of the Flammeovirga genus.</title>
        <authorList>
            <person name="Zewei F."/>
            <person name="Zheng Z."/>
            <person name="Yu L."/>
            <person name="Ruyue G."/>
            <person name="Yanhong M."/>
            <person name="Yuanyuan C."/>
            <person name="Jingyan G."/>
            <person name="Wenjun H."/>
        </authorList>
    </citation>
    <scope>NUCLEOTIDE SEQUENCE [LARGE SCALE GENOMIC DNA]</scope>
    <source>
        <strain evidence="9 10">YS10</strain>
    </source>
</reference>
<feature type="transmembrane region" description="Helical" evidence="8">
    <location>
        <begin position="152"/>
        <end position="170"/>
    </location>
</feature>
<feature type="transmembrane region" description="Helical" evidence="8">
    <location>
        <begin position="206"/>
        <end position="228"/>
    </location>
</feature>
<gene>
    <name evidence="9" type="ORF">KM029_09475</name>
</gene>
<keyword evidence="3" id="KW-0813">Transport</keyword>
<evidence type="ECO:0000256" key="7">
    <source>
        <dbReference type="ARBA" id="ARBA00023136"/>
    </source>
</evidence>
<keyword evidence="5 8" id="KW-0812">Transmembrane</keyword>
<evidence type="ECO:0000256" key="2">
    <source>
        <dbReference type="ARBA" id="ARBA00009773"/>
    </source>
</evidence>
<feature type="transmembrane region" description="Helical" evidence="8">
    <location>
        <begin position="17"/>
        <end position="46"/>
    </location>
</feature>
<dbReference type="EMBL" id="CP076128">
    <property type="protein sequence ID" value="QWG05613.1"/>
    <property type="molecule type" value="Genomic_DNA"/>
</dbReference>
<evidence type="ECO:0000313" key="9">
    <source>
        <dbReference type="EMBL" id="QWG05613.1"/>
    </source>
</evidence>
<feature type="transmembrane region" description="Helical" evidence="8">
    <location>
        <begin position="313"/>
        <end position="339"/>
    </location>
</feature>
<comment type="subcellular location">
    <subcellularLocation>
        <location evidence="1">Cell membrane</location>
        <topology evidence="1">Multi-pass membrane protein</topology>
    </subcellularLocation>
</comment>
<protein>
    <submittedName>
        <fullName evidence="9">AI-2E family transporter</fullName>
    </submittedName>
</protein>
<evidence type="ECO:0000256" key="5">
    <source>
        <dbReference type="ARBA" id="ARBA00022692"/>
    </source>
</evidence>
<dbReference type="Pfam" id="PF01594">
    <property type="entry name" value="AI-2E_transport"/>
    <property type="match status" value="1"/>
</dbReference>
<feature type="transmembrane region" description="Helical" evidence="8">
    <location>
        <begin position="66"/>
        <end position="89"/>
    </location>
</feature>
<evidence type="ECO:0000256" key="1">
    <source>
        <dbReference type="ARBA" id="ARBA00004651"/>
    </source>
</evidence>
<dbReference type="PANTHER" id="PTHR21716">
    <property type="entry name" value="TRANSMEMBRANE PROTEIN"/>
    <property type="match status" value="1"/>
</dbReference>
<proteinExistence type="inferred from homology"/>
<dbReference type="RefSeq" id="WP_144073061.1">
    <property type="nucleotide sequence ID" value="NZ_CP076128.1"/>
</dbReference>
<evidence type="ECO:0000256" key="6">
    <source>
        <dbReference type="ARBA" id="ARBA00022989"/>
    </source>
</evidence>
<sequence length="360" mass="40260">MDYKVISKGLLDTIKKLALFCIGLYTLFLIKSVIIYIAIAGVIALIAYPLKSYLKRRFNFSNNSALLAVVVLFLLILTAFLSLFIPLIIQEARDLSLINMDEFKSNINLTFDSLNQSTLKYGLDLSSLNLGDVILNKINNAPKIFKSIINTVGSYSVGVFSVCFIAFFFIKESELIGDFFISVLPIENEKEIKSSITKIKKLLSRYFIGLSIQILIVFILYLVSLMVIGVGNPLVIAFLCAILNLIPYVGPLIGLILMYVLALTDNINMDFQNEFIPLIIKISVAYGITQFIDNNFSQPIIFSKSVNSHPLEIFLVIFTFGVLFGIIGMIIAVPLYTVIKVILKEFYPNNPVVKALTENL</sequence>
<comment type="similarity">
    <text evidence="2">Belongs to the autoinducer-2 exporter (AI-2E) (TC 2.A.86) family.</text>
</comment>
<evidence type="ECO:0000256" key="8">
    <source>
        <dbReference type="SAM" id="Phobius"/>
    </source>
</evidence>
<organism evidence="9 10">
    <name type="scientific">Flammeovirga kamogawensis</name>
    <dbReference type="NCBI Taxonomy" id="373891"/>
    <lineage>
        <taxon>Bacteria</taxon>
        <taxon>Pseudomonadati</taxon>
        <taxon>Bacteroidota</taxon>
        <taxon>Cytophagia</taxon>
        <taxon>Cytophagales</taxon>
        <taxon>Flammeovirgaceae</taxon>
        <taxon>Flammeovirga</taxon>
    </lineage>
</organism>
<dbReference type="Proteomes" id="UP000682802">
    <property type="component" value="Chromosome 1"/>
</dbReference>
<keyword evidence="6 8" id="KW-1133">Transmembrane helix</keyword>
<name>A0ABX8GQ51_9BACT</name>
<feature type="transmembrane region" description="Helical" evidence="8">
    <location>
        <begin position="234"/>
        <end position="263"/>
    </location>
</feature>
<dbReference type="PANTHER" id="PTHR21716:SF53">
    <property type="entry name" value="PERMEASE PERM-RELATED"/>
    <property type="match status" value="1"/>
</dbReference>
<keyword evidence="4" id="KW-1003">Cell membrane</keyword>
<dbReference type="InterPro" id="IPR002549">
    <property type="entry name" value="AI-2E-like"/>
</dbReference>
<keyword evidence="10" id="KW-1185">Reference proteome</keyword>
<evidence type="ECO:0000256" key="4">
    <source>
        <dbReference type="ARBA" id="ARBA00022475"/>
    </source>
</evidence>
<evidence type="ECO:0000256" key="3">
    <source>
        <dbReference type="ARBA" id="ARBA00022448"/>
    </source>
</evidence>
<accession>A0ABX8GQ51</accession>
<evidence type="ECO:0000313" key="10">
    <source>
        <dbReference type="Proteomes" id="UP000682802"/>
    </source>
</evidence>
<feature type="transmembrane region" description="Helical" evidence="8">
    <location>
        <begin position="275"/>
        <end position="293"/>
    </location>
</feature>
<keyword evidence="7 8" id="KW-0472">Membrane</keyword>